<proteinExistence type="predicted"/>
<name>A0A0F9B4A4_9ZZZZ</name>
<dbReference type="InterPro" id="IPR056209">
    <property type="entry name" value="SU10_adaptor"/>
</dbReference>
<evidence type="ECO:0000313" key="1">
    <source>
        <dbReference type="EMBL" id="KKL16704.1"/>
    </source>
</evidence>
<gene>
    <name evidence="1" type="ORF">LCGC14_2492890</name>
</gene>
<accession>A0A0F9B4A4</accession>
<protein>
    <submittedName>
        <fullName evidence="1">Uncharacterized protein</fullName>
    </submittedName>
</protein>
<sequence>EYPSYLDILDLMTTTAGVIVTEVLRRVRDEAGAGHSRSFTLDIISHAQRIINRFTGSVTTTGTLTLQPKKLIYDLTGTFTDALVVTEASYRGEELIKTNFQFLTNVDITWPRTIKGEPEVFAQIGLDLLLIYPVPVDPAVVTLTYIRDIGLIPGEDQDMSLPDHAIQLVSDLATAVLLIRQRDFAPAVQLIQEFEKDLESYRDE</sequence>
<organism evidence="1">
    <name type="scientific">marine sediment metagenome</name>
    <dbReference type="NCBI Taxonomy" id="412755"/>
    <lineage>
        <taxon>unclassified sequences</taxon>
        <taxon>metagenomes</taxon>
        <taxon>ecological metagenomes</taxon>
    </lineage>
</organism>
<dbReference type="Pfam" id="PF24175">
    <property type="entry name" value="SU10_adaptor"/>
    <property type="match status" value="1"/>
</dbReference>
<feature type="non-terminal residue" evidence="1">
    <location>
        <position position="1"/>
    </location>
</feature>
<dbReference type="EMBL" id="LAZR01039557">
    <property type="protein sequence ID" value="KKL16704.1"/>
    <property type="molecule type" value="Genomic_DNA"/>
</dbReference>
<reference evidence="1" key="1">
    <citation type="journal article" date="2015" name="Nature">
        <title>Complex archaea that bridge the gap between prokaryotes and eukaryotes.</title>
        <authorList>
            <person name="Spang A."/>
            <person name="Saw J.H."/>
            <person name="Jorgensen S.L."/>
            <person name="Zaremba-Niedzwiedzka K."/>
            <person name="Martijn J."/>
            <person name="Lind A.E."/>
            <person name="van Eijk R."/>
            <person name="Schleper C."/>
            <person name="Guy L."/>
            <person name="Ettema T.J."/>
        </authorList>
    </citation>
    <scope>NUCLEOTIDE SEQUENCE</scope>
</reference>
<comment type="caution">
    <text evidence="1">The sequence shown here is derived from an EMBL/GenBank/DDBJ whole genome shotgun (WGS) entry which is preliminary data.</text>
</comment>
<dbReference type="AlphaFoldDB" id="A0A0F9B4A4"/>